<feature type="compositionally biased region" description="Basic and acidic residues" evidence="2">
    <location>
        <begin position="168"/>
        <end position="181"/>
    </location>
</feature>
<keyword evidence="4" id="KW-1185">Reference proteome</keyword>
<feature type="coiled-coil region" evidence="1">
    <location>
        <begin position="86"/>
        <end position="113"/>
    </location>
</feature>
<feature type="compositionally biased region" description="Low complexity" evidence="2">
    <location>
        <begin position="150"/>
        <end position="162"/>
    </location>
</feature>
<keyword evidence="1" id="KW-0175">Coiled coil</keyword>
<name>A0A9P4PW69_9PLEO</name>
<dbReference type="EMBL" id="MU001494">
    <property type="protein sequence ID" value="KAF2449906.1"/>
    <property type="molecule type" value="Genomic_DNA"/>
</dbReference>
<comment type="caution">
    <text evidence="3">The sequence shown here is derived from an EMBL/GenBank/DDBJ whole genome shotgun (WGS) entry which is preliminary data.</text>
</comment>
<proteinExistence type="predicted"/>
<accession>A0A9P4PW69</accession>
<protein>
    <submittedName>
        <fullName evidence="3">Uncharacterized protein</fullName>
    </submittedName>
</protein>
<organism evidence="3 4">
    <name type="scientific">Karstenula rhodostoma CBS 690.94</name>
    <dbReference type="NCBI Taxonomy" id="1392251"/>
    <lineage>
        <taxon>Eukaryota</taxon>
        <taxon>Fungi</taxon>
        <taxon>Dikarya</taxon>
        <taxon>Ascomycota</taxon>
        <taxon>Pezizomycotina</taxon>
        <taxon>Dothideomycetes</taxon>
        <taxon>Pleosporomycetidae</taxon>
        <taxon>Pleosporales</taxon>
        <taxon>Massarineae</taxon>
        <taxon>Didymosphaeriaceae</taxon>
        <taxon>Karstenula</taxon>
    </lineage>
</organism>
<reference evidence="3" key="1">
    <citation type="journal article" date="2020" name="Stud. Mycol.">
        <title>101 Dothideomycetes genomes: a test case for predicting lifestyles and emergence of pathogens.</title>
        <authorList>
            <person name="Haridas S."/>
            <person name="Albert R."/>
            <person name="Binder M."/>
            <person name="Bloem J."/>
            <person name="Labutti K."/>
            <person name="Salamov A."/>
            <person name="Andreopoulos B."/>
            <person name="Baker S."/>
            <person name="Barry K."/>
            <person name="Bills G."/>
            <person name="Bluhm B."/>
            <person name="Cannon C."/>
            <person name="Castanera R."/>
            <person name="Culley D."/>
            <person name="Daum C."/>
            <person name="Ezra D."/>
            <person name="Gonzalez J."/>
            <person name="Henrissat B."/>
            <person name="Kuo A."/>
            <person name="Liang C."/>
            <person name="Lipzen A."/>
            <person name="Lutzoni F."/>
            <person name="Magnuson J."/>
            <person name="Mondo S."/>
            <person name="Nolan M."/>
            <person name="Ohm R."/>
            <person name="Pangilinan J."/>
            <person name="Park H.-J."/>
            <person name="Ramirez L."/>
            <person name="Alfaro M."/>
            <person name="Sun H."/>
            <person name="Tritt A."/>
            <person name="Yoshinaga Y."/>
            <person name="Zwiers L.-H."/>
            <person name="Turgeon B."/>
            <person name="Goodwin S."/>
            <person name="Spatafora J."/>
            <person name="Crous P."/>
            <person name="Grigoriev I."/>
        </authorList>
    </citation>
    <scope>NUCLEOTIDE SEQUENCE</scope>
    <source>
        <strain evidence="3">CBS 690.94</strain>
    </source>
</reference>
<feature type="region of interest" description="Disordered" evidence="2">
    <location>
        <begin position="140"/>
        <end position="201"/>
    </location>
</feature>
<evidence type="ECO:0000256" key="1">
    <source>
        <dbReference type="SAM" id="Coils"/>
    </source>
</evidence>
<dbReference type="Proteomes" id="UP000799764">
    <property type="component" value="Unassembled WGS sequence"/>
</dbReference>
<evidence type="ECO:0000313" key="4">
    <source>
        <dbReference type="Proteomes" id="UP000799764"/>
    </source>
</evidence>
<feature type="coiled-coil region" evidence="1">
    <location>
        <begin position="10"/>
        <end position="41"/>
    </location>
</feature>
<evidence type="ECO:0000313" key="3">
    <source>
        <dbReference type="EMBL" id="KAF2449906.1"/>
    </source>
</evidence>
<gene>
    <name evidence="3" type="ORF">P171DRAFT_517516</name>
</gene>
<evidence type="ECO:0000256" key="2">
    <source>
        <dbReference type="SAM" id="MobiDB-lite"/>
    </source>
</evidence>
<dbReference type="AlphaFoldDB" id="A0A9P4PW69"/>
<sequence length="201" mass="23016">MSSSEAEKAVDKLLQERVIQRAKLEEQLKEFQIDMLKTKGDLRLKTAEFDYKQYELNNKQGELDKGIYEVLKRRDAEHQIETQALEAEHRDELERVKAEAQELRLLNTRLNQDLKDSGNRLSSALTSISKLAEGAGTRLCAVNNPEGSMPRTPSVRRSPSVSFDDDREQVQFDRPELRGNQEAKQNSVAEYSNKAKRPKKA</sequence>